<organism evidence="2 3">
    <name type="scientific">Nocardioides plantarum</name>
    <dbReference type="NCBI Taxonomy" id="29299"/>
    <lineage>
        <taxon>Bacteria</taxon>
        <taxon>Bacillati</taxon>
        <taxon>Actinomycetota</taxon>
        <taxon>Actinomycetes</taxon>
        <taxon>Propionibacteriales</taxon>
        <taxon>Nocardioidaceae</taxon>
        <taxon>Nocardioides</taxon>
    </lineage>
</organism>
<keyword evidence="3" id="KW-1185">Reference proteome</keyword>
<dbReference type="Proteomes" id="UP001589750">
    <property type="component" value="Unassembled WGS sequence"/>
</dbReference>
<feature type="compositionally biased region" description="Low complexity" evidence="1">
    <location>
        <begin position="13"/>
        <end position="42"/>
    </location>
</feature>
<gene>
    <name evidence="2" type="ORF">ACFFRI_20955</name>
</gene>
<dbReference type="RefSeq" id="WP_140009166.1">
    <property type="nucleotide sequence ID" value="NZ_JBHMDG010000034.1"/>
</dbReference>
<accession>A0ABV5KI25</accession>
<dbReference type="EMBL" id="JBHMDG010000034">
    <property type="protein sequence ID" value="MFB9315525.1"/>
    <property type="molecule type" value="Genomic_DNA"/>
</dbReference>
<proteinExistence type="predicted"/>
<evidence type="ECO:0000313" key="3">
    <source>
        <dbReference type="Proteomes" id="UP001589750"/>
    </source>
</evidence>
<comment type="caution">
    <text evidence="2">The sequence shown here is derived from an EMBL/GenBank/DDBJ whole genome shotgun (WGS) entry which is preliminary data.</text>
</comment>
<reference evidence="2 3" key="1">
    <citation type="submission" date="2024-09" db="EMBL/GenBank/DDBJ databases">
        <authorList>
            <person name="Sun Q."/>
            <person name="Mori K."/>
        </authorList>
    </citation>
    <scope>NUCLEOTIDE SEQUENCE [LARGE SCALE GENOMIC DNA]</scope>
    <source>
        <strain evidence="2 3">JCM 9626</strain>
    </source>
</reference>
<sequence>MSQKDAAKSTPRGGTTSAAMSATKGTTKGTTKGAAKGAVTGTRRGVGKDPTAKKAASARKTTARTGKAASGLKPVPPSAYQQAVGKRVRPAVPGGVPGDYREAQSGLAFVAGPAGSGLSTVATILADLSARMLRTAASLGPAIAAVEVDASPQMVRAARAQEIFYDRIDGTFGLLSASEAGRRMGSTATRPDNLATHARKAGRLLALERGSRLLFPGWNFDADGQPLPVVADLRVLGAQHGRSERGIIEWASAPSAFFGGDAPASYLAVDPELVLQSAANAWSTEW</sequence>
<feature type="region of interest" description="Disordered" evidence="1">
    <location>
        <begin position="1"/>
        <end position="78"/>
    </location>
</feature>
<evidence type="ECO:0000256" key="1">
    <source>
        <dbReference type="SAM" id="MobiDB-lite"/>
    </source>
</evidence>
<name>A0ABV5KI25_9ACTN</name>
<protein>
    <submittedName>
        <fullName evidence="2">Uncharacterized protein</fullName>
    </submittedName>
</protein>
<evidence type="ECO:0000313" key="2">
    <source>
        <dbReference type="EMBL" id="MFB9315525.1"/>
    </source>
</evidence>
<feature type="compositionally biased region" description="Low complexity" evidence="1">
    <location>
        <begin position="53"/>
        <end position="71"/>
    </location>
</feature>